<dbReference type="SUPFAM" id="SSF51445">
    <property type="entry name" value="(Trans)glycosidases"/>
    <property type="match status" value="1"/>
</dbReference>
<evidence type="ECO:0000256" key="11">
    <source>
        <dbReference type="ARBA" id="ARBA00023316"/>
    </source>
</evidence>
<dbReference type="PANTHER" id="PTHR31297:SF34">
    <property type="entry name" value="GLUCAN 1,3-BETA-GLUCOSIDASE 2"/>
    <property type="match status" value="1"/>
</dbReference>
<dbReference type="GO" id="GO:0005886">
    <property type="term" value="C:plasma membrane"/>
    <property type="evidence" value="ECO:0007669"/>
    <property type="project" value="UniProtKB-SubCell"/>
</dbReference>
<keyword evidence="8 18" id="KW-0472">Membrane</keyword>
<dbReference type="InterPro" id="IPR017853">
    <property type="entry name" value="GH"/>
</dbReference>
<keyword evidence="3" id="KW-1003">Cell membrane</keyword>
<dbReference type="GO" id="GO:0005576">
    <property type="term" value="C:extracellular region"/>
    <property type="evidence" value="ECO:0007669"/>
    <property type="project" value="TreeGrafter"/>
</dbReference>
<evidence type="ECO:0000256" key="13">
    <source>
        <dbReference type="ARBA" id="ARBA00037126"/>
    </source>
</evidence>
<dbReference type="GO" id="GO:0009251">
    <property type="term" value="P:glucan catabolic process"/>
    <property type="evidence" value="ECO:0007669"/>
    <property type="project" value="TreeGrafter"/>
</dbReference>
<comment type="caution">
    <text evidence="20">The sequence shown here is derived from an EMBL/GenBank/DDBJ whole genome shotgun (WGS) entry which is preliminary data.</text>
</comment>
<dbReference type="GO" id="GO:0009986">
    <property type="term" value="C:cell surface"/>
    <property type="evidence" value="ECO:0007669"/>
    <property type="project" value="TreeGrafter"/>
</dbReference>
<evidence type="ECO:0000256" key="8">
    <source>
        <dbReference type="ARBA" id="ARBA00023136"/>
    </source>
</evidence>
<feature type="compositionally biased region" description="Low complexity" evidence="17">
    <location>
        <begin position="70"/>
        <end position="87"/>
    </location>
</feature>
<dbReference type="GO" id="GO:0071555">
    <property type="term" value="P:cell wall organization"/>
    <property type="evidence" value="ECO:0007669"/>
    <property type="project" value="UniProtKB-KW"/>
</dbReference>
<dbReference type="GO" id="GO:0004338">
    <property type="term" value="F:glucan exo-1,3-beta-glucosidase activity"/>
    <property type="evidence" value="ECO:0007669"/>
    <property type="project" value="UniProtKB-EC"/>
</dbReference>
<organism evidence="20 21">
    <name type="scientific">Jimgerdemannia flammicorona</name>
    <dbReference type="NCBI Taxonomy" id="994334"/>
    <lineage>
        <taxon>Eukaryota</taxon>
        <taxon>Fungi</taxon>
        <taxon>Fungi incertae sedis</taxon>
        <taxon>Mucoromycota</taxon>
        <taxon>Mucoromycotina</taxon>
        <taxon>Endogonomycetes</taxon>
        <taxon>Endogonales</taxon>
        <taxon>Endogonaceae</taxon>
        <taxon>Jimgerdemannia</taxon>
    </lineage>
</organism>
<proteinExistence type="inferred from homology"/>
<evidence type="ECO:0000256" key="9">
    <source>
        <dbReference type="ARBA" id="ARBA00023180"/>
    </source>
</evidence>
<evidence type="ECO:0000256" key="4">
    <source>
        <dbReference type="ARBA" id="ARBA00022692"/>
    </source>
</evidence>
<dbReference type="FunFam" id="3.20.20.80:FF:000033">
    <property type="entry name" value="Glucan 1,3-beta-glucosidase A"/>
    <property type="match status" value="1"/>
</dbReference>
<sequence length="545" mass="60163">MSTPTLSTSPPSASDLGENARLSSEKPPALPFTQRHRKAIILASVVVILLLVGAILLGVLLPRFLAKNSGSGPSSNDSSTNSSSNLPSVPPSEPTNATYILSLFNNTSYDNTARANPNVPPLTESFPYGSQPIRGVNLGGWLVLEPFITPSIFDPYNPNPYNASQGIIDEWTISAYLGTTAARSLLDNHYATWVTEKDIRRIADVGLDHIRIPIAYWAIDVQKDEPYIPHLSLFYFLRVLEWARKYGLRVNVDMHALPGSQNGWNHSGRSGIIGWLNGTLGSYNAYNRSLPIIAQVAKIVSQPRYRNVVTMFGLVNEPYMPSLVIDTVLKWEEDAYNVVRGEGFTGVVVISDGFMGLNTWTGKMQPAQGYTDVALDTHFYQIFTRPQLATTHYQKISVDCTDARTSLMASGNRSTGFGPTILGEWSVAETDCTHFLNGVGLGNRFDGTFVDGGAAVCPNCTCKGLNDTTNWTPVYKQFLQAFAQSQIDGYTNSWGWFYWNFKTESEPHWSYFDLVDLGILPQKAYAPTWTCAQNLSSVPVNILQR</sequence>
<dbReference type="EC" id="3.2.1.58" evidence="14"/>
<keyword evidence="21" id="KW-1185">Reference proteome</keyword>
<comment type="similarity">
    <text evidence="2 16">Belongs to the glycosyl hydrolase 5 (cellulase A) family.</text>
</comment>
<dbReference type="AlphaFoldDB" id="A0A433DH96"/>
<comment type="function">
    <text evidence="13">Glucosidase involved in the degradation of cellulosic biomass. Active on lichenan.</text>
</comment>
<evidence type="ECO:0000256" key="10">
    <source>
        <dbReference type="ARBA" id="ARBA00023295"/>
    </source>
</evidence>
<keyword evidence="6" id="KW-0735">Signal-anchor</keyword>
<evidence type="ECO:0000256" key="16">
    <source>
        <dbReference type="RuleBase" id="RU361153"/>
    </source>
</evidence>
<reference evidence="20 21" key="1">
    <citation type="journal article" date="2018" name="New Phytol.">
        <title>Phylogenomics of Endogonaceae and evolution of mycorrhizas within Mucoromycota.</title>
        <authorList>
            <person name="Chang Y."/>
            <person name="Desiro A."/>
            <person name="Na H."/>
            <person name="Sandor L."/>
            <person name="Lipzen A."/>
            <person name="Clum A."/>
            <person name="Barry K."/>
            <person name="Grigoriev I.V."/>
            <person name="Martin F.M."/>
            <person name="Stajich J.E."/>
            <person name="Smith M.E."/>
            <person name="Bonito G."/>
            <person name="Spatafora J.W."/>
        </authorList>
    </citation>
    <scope>NUCLEOTIDE SEQUENCE [LARGE SCALE GENOMIC DNA]</scope>
    <source>
        <strain evidence="20 21">GMNB39</strain>
    </source>
</reference>
<evidence type="ECO:0000313" key="20">
    <source>
        <dbReference type="EMBL" id="RUP50214.1"/>
    </source>
</evidence>
<comment type="catalytic activity">
    <reaction evidence="12">
        <text>Successive hydrolysis of beta-D-glucose units from the non-reducing ends of (1-&gt;3)-beta-D-glucans, releasing alpha-glucose.</text>
        <dbReference type="EC" id="3.2.1.58"/>
    </reaction>
</comment>
<keyword evidence="9" id="KW-0325">Glycoprotein</keyword>
<evidence type="ECO:0000313" key="21">
    <source>
        <dbReference type="Proteomes" id="UP000268093"/>
    </source>
</evidence>
<comment type="subcellular location">
    <subcellularLocation>
        <location evidence="1">Cell membrane</location>
        <topology evidence="1">Single-pass type II membrane protein</topology>
    </subcellularLocation>
</comment>
<evidence type="ECO:0000256" key="18">
    <source>
        <dbReference type="SAM" id="Phobius"/>
    </source>
</evidence>
<evidence type="ECO:0000256" key="2">
    <source>
        <dbReference type="ARBA" id="ARBA00005641"/>
    </source>
</evidence>
<feature type="transmembrane region" description="Helical" evidence="18">
    <location>
        <begin position="39"/>
        <end position="61"/>
    </location>
</feature>
<dbReference type="Pfam" id="PF00150">
    <property type="entry name" value="Cellulase"/>
    <property type="match status" value="1"/>
</dbReference>
<evidence type="ECO:0000256" key="17">
    <source>
        <dbReference type="SAM" id="MobiDB-lite"/>
    </source>
</evidence>
<evidence type="ECO:0000256" key="7">
    <source>
        <dbReference type="ARBA" id="ARBA00022989"/>
    </source>
</evidence>
<feature type="domain" description="Glycoside hydrolase family 5" evidence="19">
    <location>
        <begin position="194"/>
        <end position="431"/>
    </location>
</feature>
<dbReference type="EMBL" id="RBNI01001615">
    <property type="protein sequence ID" value="RUP50214.1"/>
    <property type="molecule type" value="Genomic_DNA"/>
</dbReference>
<evidence type="ECO:0000256" key="6">
    <source>
        <dbReference type="ARBA" id="ARBA00022968"/>
    </source>
</evidence>
<feature type="compositionally biased region" description="Low complexity" evidence="17">
    <location>
        <begin position="1"/>
        <end position="14"/>
    </location>
</feature>
<protein>
    <recommendedName>
        <fullName evidence="14">glucan 1,3-beta-glucosidase</fullName>
        <ecNumber evidence="14">3.2.1.58</ecNumber>
    </recommendedName>
    <alternativeName>
        <fullName evidence="15">Exo-1,3-beta-glucanase D</fullName>
    </alternativeName>
</protein>
<evidence type="ECO:0000256" key="3">
    <source>
        <dbReference type="ARBA" id="ARBA00022475"/>
    </source>
</evidence>
<evidence type="ECO:0000256" key="14">
    <source>
        <dbReference type="ARBA" id="ARBA00038929"/>
    </source>
</evidence>
<evidence type="ECO:0000256" key="15">
    <source>
        <dbReference type="ARBA" id="ARBA00041260"/>
    </source>
</evidence>
<dbReference type="InterPro" id="IPR001547">
    <property type="entry name" value="Glyco_hydro_5"/>
</dbReference>
<keyword evidence="4 18" id="KW-0812">Transmembrane</keyword>
<gene>
    <name evidence="20" type="ORF">BC936DRAFT_139961</name>
</gene>
<accession>A0A433DH96</accession>
<evidence type="ECO:0000259" key="19">
    <source>
        <dbReference type="Pfam" id="PF00150"/>
    </source>
</evidence>
<dbReference type="Proteomes" id="UP000268093">
    <property type="component" value="Unassembled WGS sequence"/>
</dbReference>
<dbReference type="OrthoDB" id="62120at2759"/>
<keyword evidence="7 18" id="KW-1133">Transmembrane helix</keyword>
<name>A0A433DH96_9FUNG</name>
<dbReference type="InterPro" id="IPR050386">
    <property type="entry name" value="Glycosyl_hydrolase_5"/>
</dbReference>
<keyword evidence="11" id="KW-0961">Cell wall biogenesis/degradation</keyword>
<keyword evidence="5 16" id="KW-0378">Hydrolase</keyword>
<feature type="region of interest" description="Disordered" evidence="17">
    <location>
        <begin position="70"/>
        <end position="92"/>
    </location>
</feature>
<dbReference type="PANTHER" id="PTHR31297">
    <property type="entry name" value="GLUCAN ENDO-1,6-BETA-GLUCOSIDASE B"/>
    <property type="match status" value="1"/>
</dbReference>
<evidence type="ECO:0000256" key="1">
    <source>
        <dbReference type="ARBA" id="ARBA00004401"/>
    </source>
</evidence>
<feature type="region of interest" description="Disordered" evidence="17">
    <location>
        <begin position="1"/>
        <end position="29"/>
    </location>
</feature>
<dbReference type="Gene3D" id="3.20.20.80">
    <property type="entry name" value="Glycosidases"/>
    <property type="match status" value="1"/>
</dbReference>
<keyword evidence="10 16" id="KW-0326">Glycosidase</keyword>
<evidence type="ECO:0000256" key="5">
    <source>
        <dbReference type="ARBA" id="ARBA00022801"/>
    </source>
</evidence>
<evidence type="ECO:0000256" key="12">
    <source>
        <dbReference type="ARBA" id="ARBA00036824"/>
    </source>
</evidence>